<dbReference type="AlphaFoldDB" id="A0A7W9WC88"/>
<keyword evidence="3" id="KW-1185">Reference proteome</keyword>
<reference evidence="2 3" key="1">
    <citation type="submission" date="2020-08" db="EMBL/GenBank/DDBJ databases">
        <title>Genomic Encyclopedia of Type Strains, Phase IV (KMG-IV): sequencing the most valuable type-strain genomes for metagenomic binning, comparative biology and taxonomic classification.</title>
        <authorList>
            <person name="Goeker M."/>
        </authorList>
    </citation>
    <scope>NUCLEOTIDE SEQUENCE [LARGE SCALE GENOMIC DNA]</scope>
    <source>
        <strain evidence="2 3">DSM 26718</strain>
    </source>
</reference>
<dbReference type="EMBL" id="JACHGG010000005">
    <property type="protein sequence ID" value="MBB6060609.1"/>
    <property type="molecule type" value="Genomic_DNA"/>
</dbReference>
<organism evidence="2 3">
    <name type="scientific">Hymenobacter luteus</name>
    <dbReference type="NCBI Taxonomy" id="1411122"/>
    <lineage>
        <taxon>Bacteria</taxon>
        <taxon>Pseudomonadati</taxon>
        <taxon>Bacteroidota</taxon>
        <taxon>Cytophagia</taxon>
        <taxon>Cytophagales</taxon>
        <taxon>Hymenobacteraceae</taxon>
        <taxon>Hymenobacter</taxon>
    </lineage>
</organism>
<keyword evidence="1" id="KW-0732">Signal</keyword>
<dbReference type="Proteomes" id="UP000532746">
    <property type="component" value="Unassembled WGS sequence"/>
</dbReference>
<feature type="chain" id="PRO_5030651310" description="Secreted protein" evidence="1">
    <location>
        <begin position="23"/>
        <end position="127"/>
    </location>
</feature>
<gene>
    <name evidence="2" type="ORF">HNQ93_003483</name>
</gene>
<dbReference type="PROSITE" id="PS51257">
    <property type="entry name" value="PROKAR_LIPOPROTEIN"/>
    <property type="match status" value="1"/>
</dbReference>
<accession>A0A7W9WC88</accession>
<evidence type="ECO:0000256" key="1">
    <source>
        <dbReference type="SAM" id="SignalP"/>
    </source>
</evidence>
<proteinExistence type="predicted"/>
<evidence type="ECO:0000313" key="2">
    <source>
        <dbReference type="EMBL" id="MBB6060609.1"/>
    </source>
</evidence>
<evidence type="ECO:0000313" key="3">
    <source>
        <dbReference type="Proteomes" id="UP000532746"/>
    </source>
</evidence>
<name>A0A7W9WC88_9BACT</name>
<feature type="signal peptide" evidence="1">
    <location>
        <begin position="1"/>
        <end position="22"/>
    </location>
</feature>
<evidence type="ECO:0008006" key="4">
    <source>
        <dbReference type="Google" id="ProtNLM"/>
    </source>
</evidence>
<dbReference type="RefSeq" id="WP_183404675.1">
    <property type="nucleotide sequence ID" value="NZ_JACHGG010000005.1"/>
</dbReference>
<protein>
    <recommendedName>
        <fullName evidence="4">Secreted protein</fullName>
    </recommendedName>
</protein>
<sequence>MMRPLRSITLASLLLLGLLVSCQIDEEAQEPDLSCVSVRVLGLSCNGMLLQLDENVNIGSSIMYRDTLRTHVVGTYSELPVGAEPGRKFTLALRTPTAQEATSRPCLAIYQSFDVPQMVAESARCSK</sequence>
<comment type="caution">
    <text evidence="2">The sequence shown here is derived from an EMBL/GenBank/DDBJ whole genome shotgun (WGS) entry which is preliminary data.</text>
</comment>